<dbReference type="InterPro" id="IPR056209">
    <property type="entry name" value="SU10_adaptor"/>
</dbReference>
<dbReference type="RefSeq" id="WP_136942519.1">
    <property type="nucleotide sequence ID" value="NZ_SWKR01000002.1"/>
</dbReference>
<dbReference type="AlphaFoldDB" id="A0A4U1L3B0"/>
<dbReference type="OrthoDB" id="9863189at2"/>
<evidence type="ECO:0000313" key="1">
    <source>
        <dbReference type="EMBL" id="TKD50576.1"/>
    </source>
</evidence>
<evidence type="ECO:0000313" key="2">
    <source>
        <dbReference type="Proteomes" id="UP000309138"/>
    </source>
</evidence>
<reference evidence="1 2" key="1">
    <citation type="submission" date="2019-04" db="EMBL/GenBank/DDBJ databases">
        <authorList>
            <person name="Yang Y."/>
            <person name="Wei D."/>
        </authorList>
    </citation>
    <scope>NUCLEOTIDE SEQUENCE [LARGE SCALE GENOMIC DNA]</scope>
    <source>
        <strain evidence="1 2">L-1-4w-11</strain>
    </source>
</reference>
<accession>A0A4U1L3B0</accession>
<dbReference type="EMBL" id="SWKR01000002">
    <property type="protein sequence ID" value="TKD50576.1"/>
    <property type="molecule type" value="Genomic_DNA"/>
</dbReference>
<comment type="caution">
    <text evidence="1">The sequence shown here is derived from an EMBL/GenBank/DDBJ whole genome shotgun (WGS) entry which is preliminary data.</text>
</comment>
<keyword evidence="2" id="KW-1185">Reference proteome</keyword>
<dbReference type="Pfam" id="PF24175">
    <property type="entry name" value="SU10_adaptor"/>
    <property type="match status" value="1"/>
</dbReference>
<protein>
    <submittedName>
        <fullName evidence="1">Uncharacterized protein</fullName>
    </submittedName>
</protein>
<sequence length="235" mass="25240">MPIIYGSGGDPLSWADARTKVRTDLWRPGTAGVPDDVADRALHAALRKLESERRWLWLQNVPATITADAETQTIERPADCGAVNALSYLSGPRGYDLLTPISIAAARASARGTYVGSPQAYALGDDRIHLDCKVAAGTQFEILYRSRTPLDVAQAIEAPPLHLTTRTAPVIAWACSLVALSYLKNEAEAARQRAAYDAHVETLMNEDDDAAGDAHGGFVVPDIRLHIAAHGAGDY</sequence>
<organism evidence="1 2">
    <name type="scientific">Sphingomonas baiyangensis</name>
    <dbReference type="NCBI Taxonomy" id="2572576"/>
    <lineage>
        <taxon>Bacteria</taxon>
        <taxon>Pseudomonadati</taxon>
        <taxon>Pseudomonadota</taxon>
        <taxon>Alphaproteobacteria</taxon>
        <taxon>Sphingomonadales</taxon>
        <taxon>Sphingomonadaceae</taxon>
        <taxon>Sphingomonas</taxon>
    </lineage>
</organism>
<name>A0A4U1L3B0_9SPHN</name>
<gene>
    <name evidence="1" type="ORF">FBR43_07205</name>
</gene>
<proteinExistence type="predicted"/>
<dbReference type="Proteomes" id="UP000309138">
    <property type="component" value="Unassembled WGS sequence"/>
</dbReference>